<dbReference type="PROSITE" id="PS50850">
    <property type="entry name" value="MFS"/>
    <property type="match status" value="1"/>
</dbReference>
<feature type="transmembrane region" description="Helical" evidence="5">
    <location>
        <begin position="146"/>
        <end position="169"/>
    </location>
</feature>
<feature type="transmembrane region" description="Helical" evidence="5">
    <location>
        <begin position="85"/>
        <end position="109"/>
    </location>
</feature>
<dbReference type="InterPro" id="IPR036259">
    <property type="entry name" value="MFS_trans_sf"/>
</dbReference>
<dbReference type="CDD" id="cd06174">
    <property type="entry name" value="MFS"/>
    <property type="match status" value="1"/>
</dbReference>
<feature type="transmembrane region" description="Helical" evidence="5">
    <location>
        <begin position="331"/>
        <end position="350"/>
    </location>
</feature>
<dbReference type="Pfam" id="PF07690">
    <property type="entry name" value="MFS_1"/>
    <property type="match status" value="1"/>
</dbReference>
<feature type="transmembrane region" description="Helical" evidence="5">
    <location>
        <begin position="421"/>
        <end position="440"/>
    </location>
</feature>
<dbReference type="PANTHER" id="PTHR23528">
    <property type="match status" value="1"/>
</dbReference>
<protein>
    <submittedName>
        <fullName evidence="7">MFS/sugar transport protein</fullName>
    </submittedName>
</protein>
<reference evidence="8" key="1">
    <citation type="submission" date="2017-02" db="EMBL/GenBank/DDBJ databases">
        <authorList>
            <person name="Varghese N."/>
            <person name="Submissions S."/>
        </authorList>
    </citation>
    <scope>NUCLEOTIDE SEQUENCE [LARGE SCALE GENOMIC DNA]</scope>
    <source>
        <strain evidence="8">VKM Ac-2052</strain>
    </source>
</reference>
<keyword evidence="7" id="KW-0762">Sugar transport</keyword>
<dbReference type="GO" id="GO:0005886">
    <property type="term" value="C:plasma membrane"/>
    <property type="evidence" value="ECO:0007669"/>
    <property type="project" value="UniProtKB-SubCell"/>
</dbReference>
<gene>
    <name evidence="7" type="ORF">SAMN06295879_3560</name>
</gene>
<dbReference type="PANTHER" id="PTHR23528:SF1">
    <property type="entry name" value="MAJOR FACILITATOR SUPERFAMILY (MFS) PROFILE DOMAIN-CONTAINING PROTEIN"/>
    <property type="match status" value="1"/>
</dbReference>
<keyword evidence="4 5" id="KW-0472">Membrane</keyword>
<feature type="transmembrane region" description="Helical" evidence="5">
    <location>
        <begin position="49"/>
        <end position="73"/>
    </location>
</feature>
<keyword evidence="2 5" id="KW-0812">Transmembrane</keyword>
<evidence type="ECO:0000256" key="5">
    <source>
        <dbReference type="SAM" id="Phobius"/>
    </source>
</evidence>
<dbReference type="InterPro" id="IPR011701">
    <property type="entry name" value="MFS"/>
</dbReference>
<evidence type="ECO:0000313" key="8">
    <source>
        <dbReference type="Proteomes" id="UP000189735"/>
    </source>
</evidence>
<dbReference type="Proteomes" id="UP000189735">
    <property type="component" value="Unassembled WGS sequence"/>
</dbReference>
<keyword evidence="7" id="KW-0813">Transport</keyword>
<accession>A0A1T4YMX2</accession>
<feature type="domain" description="Major facilitator superfamily (MFS) profile" evidence="6">
    <location>
        <begin position="203"/>
        <end position="446"/>
    </location>
</feature>
<dbReference type="SUPFAM" id="SSF103473">
    <property type="entry name" value="MFS general substrate transporter"/>
    <property type="match status" value="1"/>
</dbReference>
<dbReference type="InterPro" id="IPR020846">
    <property type="entry name" value="MFS_dom"/>
</dbReference>
<organism evidence="7 8">
    <name type="scientific">Agreia bicolorata</name>
    <dbReference type="NCBI Taxonomy" id="110935"/>
    <lineage>
        <taxon>Bacteria</taxon>
        <taxon>Bacillati</taxon>
        <taxon>Actinomycetota</taxon>
        <taxon>Actinomycetes</taxon>
        <taxon>Micrococcales</taxon>
        <taxon>Microbacteriaceae</taxon>
        <taxon>Agreia</taxon>
    </lineage>
</organism>
<feature type="transmembrane region" description="Helical" evidence="5">
    <location>
        <begin position="394"/>
        <end position="415"/>
    </location>
</feature>
<evidence type="ECO:0000259" key="6">
    <source>
        <dbReference type="PROSITE" id="PS50850"/>
    </source>
</evidence>
<feature type="transmembrane region" description="Helical" evidence="5">
    <location>
        <begin position="121"/>
        <end position="140"/>
    </location>
</feature>
<dbReference type="RefSeq" id="WP_139368820.1">
    <property type="nucleotide sequence ID" value="NZ_FUYG01000012.1"/>
</dbReference>
<dbReference type="Gene3D" id="1.20.1250.20">
    <property type="entry name" value="MFS general substrate transporter like domains"/>
    <property type="match status" value="2"/>
</dbReference>
<feature type="transmembrane region" description="Helical" evidence="5">
    <location>
        <begin position="298"/>
        <end position="319"/>
    </location>
</feature>
<dbReference type="EMBL" id="FUYG01000012">
    <property type="protein sequence ID" value="SKB02601.1"/>
    <property type="molecule type" value="Genomic_DNA"/>
</dbReference>
<evidence type="ECO:0000313" key="7">
    <source>
        <dbReference type="EMBL" id="SKB02601.1"/>
    </source>
</evidence>
<evidence type="ECO:0000256" key="4">
    <source>
        <dbReference type="ARBA" id="ARBA00023136"/>
    </source>
</evidence>
<dbReference type="GO" id="GO:0022857">
    <property type="term" value="F:transmembrane transporter activity"/>
    <property type="evidence" value="ECO:0007669"/>
    <property type="project" value="InterPro"/>
</dbReference>
<evidence type="ECO:0000256" key="3">
    <source>
        <dbReference type="ARBA" id="ARBA00022989"/>
    </source>
</evidence>
<evidence type="ECO:0000256" key="2">
    <source>
        <dbReference type="ARBA" id="ARBA00022692"/>
    </source>
</evidence>
<sequence>MSHPVDDTNQPVPFATPDGKTVYSVSDEAPFTESTGISQGVTGAARSRLVASMLVGNIFLFATYAGVIVILLPQQMADLDPVNKVANLAIVTATSSFFTLFAQPLMGAFSDRTRTRLGRRAPWLLVGGVGGGVLTIVLQFAPGVFWVTGVWVLAQVLLNAFQGPLSAIIADRIASDGRATASAFAGVGTAVGGTLGIIVAGQLLAFIGVGYWIFGLGVIVVAVAFVLVNRDRSSLSLPVSPFRWGAFAKSFWVSPRKHPDYAWAFAGRFVMILGYQGVQAYQFYILTDHLGLAPQEAGGVAGILSICSMITLVVGTLVFGRLSDKLSRRKVFVFAASVIMALGIAIPLFVPTVPAMIAYSLIVGIGYGAYLAVDVALMIDVLPSAGDAGKDLGTLNVATNIPQAITPVVAATLLSLTGGNYGAIFGFAAAMVLLSSFLVFPIRSVK</sequence>
<feature type="transmembrane region" description="Helical" evidence="5">
    <location>
        <begin position="181"/>
        <end position="203"/>
    </location>
</feature>
<feature type="transmembrane region" description="Helical" evidence="5">
    <location>
        <begin position="261"/>
        <end position="278"/>
    </location>
</feature>
<keyword evidence="3 5" id="KW-1133">Transmembrane helix</keyword>
<comment type="subcellular location">
    <subcellularLocation>
        <location evidence="1">Cell membrane</location>
        <topology evidence="1">Multi-pass membrane protein</topology>
    </subcellularLocation>
</comment>
<feature type="transmembrane region" description="Helical" evidence="5">
    <location>
        <begin position="209"/>
        <end position="228"/>
    </location>
</feature>
<proteinExistence type="predicted"/>
<name>A0A1T4YMX2_9MICO</name>
<dbReference type="AlphaFoldDB" id="A0A1T4YMX2"/>
<feature type="transmembrane region" description="Helical" evidence="5">
    <location>
        <begin position="356"/>
        <end position="382"/>
    </location>
</feature>
<evidence type="ECO:0000256" key="1">
    <source>
        <dbReference type="ARBA" id="ARBA00004651"/>
    </source>
</evidence>